<proteinExistence type="predicted"/>
<reference evidence="2" key="2">
    <citation type="submission" date="2023-01" db="EMBL/GenBank/DDBJ databases">
        <title>Draft genome sequence of Devosia yakushimensis strain NBRC 103855.</title>
        <authorList>
            <person name="Sun Q."/>
            <person name="Mori K."/>
        </authorList>
    </citation>
    <scope>NUCLEOTIDE SEQUENCE</scope>
    <source>
        <strain evidence="2">NBRC 103855</strain>
    </source>
</reference>
<sequence length="107" mass="11827">MIEAAKDVIRTATGIPDVALHVLLGLLVYFLCILIFRAPLRSWWPWLAVLALQSANEISDAIGDLPRRNGIEVRGTILDTAVTLLLPTIIVIAARLAFMRSQRLAPR</sequence>
<keyword evidence="3" id="KW-1185">Reference proteome</keyword>
<organism evidence="2 3">
    <name type="scientific">Devosia yakushimensis</name>
    <dbReference type="NCBI Taxonomy" id="470028"/>
    <lineage>
        <taxon>Bacteria</taxon>
        <taxon>Pseudomonadati</taxon>
        <taxon>Pseudomonadota</taxon>
        <taxon>Alphaproteobacteria</taxon>
        <taxon>Hyphomicrobiales</taxon>
        <taxon>Devosiaceae</taxon>
        <taxon>Devosia</taxon>
    </lineage>
</organism>
<evidence type="ECO:0008006" key="4">
    <source>
        <dbReference type="Google" id="ProtNLM"/>
    </source>
</evidence>
<feature type="transmembrane region" description="Helical" evidence="1">
    <location>
        <begin position="20"/>
        <end position="40"/>
    </location>
</feature>
<keyword evidence="1" id="KW-0472">Membrane</keyword>
<evidence type="ECO:0000313" key="3">
    <source>
        <dbReference type="Proteomes" id="UP001161406"/>
    </source>
</evidence>
<evidence type="ECO:0000313" key="2">
    <source>
        <dbReference type="EMBL" id="GLQ09920.1"/>
    </source>
</evidence>
<reference evidence="2" key="1">
    <citation type="journal article" date="2014" name="Int. J. Syst. Evol. Microbiol.">
        <title>Complete genome of a new Firmicutes species belonging to the dominant human colonic microbiota ('Ruminococcus bicirculans') reveals two chromosomes and a selective capacity to utilize plant glucans.</title>
        <authorList>
            <consortium name="NISC Comparative Sequencing Program"/>
            <person name="Wegmann U."/>
            <person name="Louis P."/>
            <person name="Goesmann A."/>
            <person name="Henrissat B."/>
            <person name="Duncan S.H."/>
            <person name="Flint H.J."/>
        </authorList>
    </citation>
    <scope>NUCLEOTIDE SEQUENCE</scope>
    <source>
        <strain evidence="2">NBRC 103855</strain>
    </source>
</reference>
<gene>
    <name evidence="2" type="ORF">GCM10007913_18520</name>
</gene>
<dbReference type="EMBL" id="BSNG01000001">
    <property type="protein sequence ID" value="GLQ09920.1"/>
    <property type="molecule type" value="Genomic_DNA"/>
</dbReference>
<keyword evidence="1" id="KW-0812">Transmembrane</keyword>
<keyword evidence="1" id="KW-1133">Transmembrane helix</keyword>
<dbReference type="RefSeq" id="WP_284390092.1">
    <property type="nucleotide sequence ID" value="NZ_BSNG01000001.1"/>
</dbReference>
<protein>
    <recommendedName>
        <fullName evidence="4">VanZ-like domain-containing protein</fullName>
    </recommendedName>
</protein>
<dbReference type="Proteomes" id="UP001161406">
    <property type="component" value="Unassembled WGS sequence"/>
</dbReference>
<evidence type="ECO:0000256" key="1">
    <source>
        <dbReference type="SAM" id="Phobius"/>
    </source>
</evidence>
<comment type="caution">
    <text evidence="2">The sequence shown here is derived from an EMBL/GenBank/DDBJ whole genome shotgun (WGS) entry which is preliminary data.</text>
</comment>
<name>A0ABQ5UDV5_9HYPH</name>
<feature type="transmembrane region" description="Helical" evidence="1">
    <location>
        <begin position="77"/>
        <end position="98"/>
    </location>
</feature>
<accession>A0ABQ5UDV5</accession>